<dbReference type="EMBL" id="FNFO01000016">
    <property type="protein sequence ID" value="SDM58544.1"/>
    <property type="molecule type" value="Genomic_DNA"/>
</dbReference>
<dbReference type="STRING" id="1075417.SAMN05421823_11646"/>
<proteinExistence type="predicted"/>
<dbReference type="AlphaFoldDB" id="A0A1G9UFL6"/>
<keyword evidence="3" id="KW-1185">Reference proteome</keyword>
<dbReference type="Gene3D" id="2.170.150.40">
    <property type="entry name" value="Domain of unknown function (DUF427)"/>
    <property type="match status" value="1"/>
</dbReference>
<evidence type="ECO:0000313" key="2">
    <source>
        <dbReference type="EMBL" id="SDM58544.1"/>
    </source>
</evidence>
<name>A0A1G9UFL6_9BACT</name>
<evidence type="ECO:0000313" key="3">
    <source>
        <dbReference type="Proteomes" id="UP000198510"/>
    </source>
</evidence>
<evidence type="ECO:0000259" key="1">
    <source>
        <dbReference type="Pfam" id="PF04248"/>
    </source>
</evidence>
<feature type="domain" description="DUF427" evidence="1">
    <location>
        <begin position="3"/>
        <end position="89"/>
    </location>
</feature>
<dbReference type="PANTHER" id="PTHR34310">
    <property type="entry name" value="DUF427 DOMAIN PROTEIN (AFU_ORTHOLOGUE AFUA_3G02220)"/>
    <property type="match status" value="1"/>
</dbReference>
<keyword evidence="2" id="KW-0808">Transferase</keyword>
<sequence length="101" mass="11465">MQMQAIWNGHVIADSDKTLVVEGNHYFPPESVHDEYLEKSTTHTTCPWKGEASYYTLLVDGKENKDAAWYYPEPKEAAQQIKGHIAFWKGVEVRAKTPAAL</sequence>
<dbReference type="Proteomes" id="UP000198510">
    <property type="component" value="Unassembled WGS sequence"/>
</dbReference>
<protein>
    <submittedName>
        <fullName evidence="2">Nucleotidyltransferase</fullName>
    </submittedName>
</protein>
<dbReference type="PANTHER" id="PTHR34310:SF5">
    <property type="entry name" value="DUF427 DOMAIN PROTEIN (AFU_ORTHOLOGUE AFUA_3G02220)"/>
    <property type="match status" value="1"/>
</dbReference>
<accession>A0A1G9UFL6</accession>
<organism evidence="2 3">
    <name type="scientific">Catalinimonas alkaloidigena</name>
    <dbReference type="NCBI Taxonomy" id="1075417"/>
    <lineage>
        <taxon>Bacteria</taxon>
        <taxon>Pseudomonadati</taxon>
        <taxon>Bacteroidota</taxon>
        <taxon>Cytophagia</taxon>
        <taxon>Cytophagales</taxon>
        <taxon>Catalimonadaceae</taxon>
        <taxon>Catalinimonas</taxon>
    </lineage>
</organism>
<dbReference type="Pfam" id="PF04248">
    <property type="entry name" value="NTP_transf_9"/>
    <property type="match status" value="1"/>
</dbReference>
<dbReference type="GO" id="GO:0016740">
    <property type="term" value="F:transferase activity"/>
    <property type="evidence" value="ECO:0007669"/>
    <property type="project" value="UniProtKB-KW"/>
</dbReference>
<gene>
    <name evidence="2" type="ORF">SAMN05421823_11646</name>
</gene>
<dbReference type="InterPro" id="IPR007361">
    <property type="entry name" value="DUF427"/>
</dbReference>
<dbReference type="InterPro" id="IPR038694">
    <property type="entry name" value="DUF427_sf"/>
</dbReference>
<reference evidence="2 3" key="1">
    <citation type="submission" date="2016-10" db="EMBL/GenBank/DDBJ databases">
        <authorList>
            <person name="de Groot N.N."/>
        </authorList>
    </citation>
    <scope>NUCLEOTIDE SEQUENCE [LARGE SCALE GENOMIC DNA]</scope>
    <source>
        <strain evidence="2 3">DSM 25186</strain>
    </source>
</reference>